<evidence type="ECO:0000313" key="2">
    <source>
        <dbReference type="EMBL" id="SDH18326.1"/>
    </source>
</evidence>
<dbReference type="RefSeq" id="WP_093272941.1">
    <property type="nucleotide sequence ID" value="NZ_FNDD01000010.1"/>
</dbReference>
<dbReference type="InterPro" id="IPR050383">
    <property type="entry name" value="GlyoxalaseI/FosfomycinResist"/>
</dbReference>
<reference evidence="2 3" key="1">
    <citation type="submission" date="2016-10" db="EMBL/GenBank/DDBJ databases">
        <authorList>
            <person name="de Groot N.N."/>
        </authorList>
    </citation>
    <scope>NUCLEOTIDE SEQUENCE [LARGE SCALE GENOMIC DNA]</scope>
    <source>
        <strain evidence="2 3">CGMCC 1.10228</strain>
    </source>
</reference>
<protein>
    <submittedName>
        <fullName evidence="2">Catechol 2,3-dioxygenase</fullName>
    </submittedName>
</protein>
<accession>A0A1G8ABV8</accession>
<dbReference type="Pfam" id="PF00903">
    <property type="entry name" value="Glyoxalase"/>
    <property type="match status" value="1"/>
</dbReference>
<dbReference type="InterPro" id="IPR029068">
    <property type="entry name" value="Glyas_Bleomycin-R_OHBP_Dase"/>
</dbReference>
<dbReference type="AlphaFoldDB" id="A0A1G8ABV8"/>
<evidence type="ECO:0000259" key="1">
    <source>
        <dbReference type="PROSITE" id="PS51819"/>
    </source>
</evidence>
<dbReference type="PANTHER" id="PTHR21366">
    <property type="entry name" value="GLYOXALASE FAMILY PROTEIN"/>
    <property type="match status" value="1"/>
</dbReference>
<dbReference type="InterPro" id="IPR037523">
    <property type="entry name" value="VOC_core"/>
</dbReference>
<keyword evidence="2" id="KW-0560">Oxidoreductase</keyword>
<sequence length="137" mass="15117">MLTIKGLDHVVFRTSDMAAMQHFYCDILGCPIERELPAEVGLVQLRAGNALIDLVALDSELGRAGGDAPQQNGRNVEHVCLQIAPLEETKLRNYLLSHGVECSEFSERYGAQGFGRSTYIQDPQGNIIELKPFVQSD</sequence>
<dbReference type="SUPFAM" id="SSF54593">
    <property type="entry name" value="Glyoxalase/Bleomycin resistance protein/Dihydroxybiphenyl dioxygenase"/>
    <property type="match status" value="1"/>
</dbReference>
<evidence type="ECO:0000313" key="3">
    <source>
        <dbReference type="Proteomes" id="UP000198854"/>
    </source>
</evidence>
<name>A0A1G8ABV8_9VIBR</name>
<proteinExistence type="predicted"/>
<dbReference type="PANTHER" id="PTHR21366:SF14">
    <property type="entry name" value="GLYOXALASE DOMAIN-CONTAINING PROTEIN 5"/>
    <property type="match status" value="1"/>
</dbReference>
<organism evidence="2 3">
    <name type="scientific">Vibrio xiamenensis</name>
    <dbReference type="NCBI Taxonomy" id="861298"/>
    <lineage>
        <taxon>Bacteria</taxon>
        <taxon>Pseudomonadati</taxon>
        <taxon>Pseudomonadota</taxon>
        <taxon>Gammaproteobacteria</taxon>
        <taxon>Vibrionales</taxon>
        <taxon>Vibrionaceae</taxon>
        <taxon>Vibrio</taxon>
    </lineage>
</organism>
<dbReference type="GO" id="GO:0051213">
    <property type="term" value="F:dioxygenase activity"/>
    <property type="evidence" value="ECO:0007669"/>
    <property type="project" value="UniProtKB-KW"/>
</dbReference>
<dbReference type="InterPro" id="IPR004360">
    <property type="entry name" value="Glyas_Fos-R_dOase_dom"/>
</dbReference>
<dbReference type="EMBL" id="FNDD01000010">
    <property type="protein sequence ID" value="SDH18326.1"/>
    <property type="molecule type" value="Genomic_DNA"/>
</dbReference>
<dbReference type="STRING" id="861298.SAMN04488136_11033"/>
<keyword evidence="3" id="KW-1185">Reference proteome</keyword>
<dbReference type="PROSITE" id="PS51819">
    <property type="entry name" value="VOC"/>
    <property type="match status" value="1"/>
</dbReference>
<feature type="domain" description="VOC" evidence="1">
    <location>
        <begin position="6"/>
        <end position="133"/>
    </location>
</feature>
<dbReference type="OrthoDB" id="9812656at2"/>
<dbReference type="Proteomes" id="UP000198854">
    <property type="component" value="Unassembled WGS sequence"/>
</dbReference>
<keyword evidence="2" id="KW-0223">Dioxygenase</keyword>
<gene>
    <name evidence="2" type="ORF">SAMN04488136_11033</name>
</gene>
<dbReference type="Gene3D" id="3.10.180.10">
    <property type="entry name" value="2,3-Dihydroxybiphenyl 1,2-Dioxygenase, domain 1"/>
    <property type="match status" value="1"/>
</dbReference>